<evidence type="ECO:0000256" key="1">
    <source>
        <dbReference type="ARBA" id="ARBA00022729"/>
    </source>
</evidence>
<dbReference type="InterPro" id="IPR012336">
    <property type="entry name" value="Thioredoxin-like_fold"/>
</dbReference>
<proteinExistence type="predicted"/>
<dbReference type="PANTHER" id="PTHR35891:SF2">
    <property type="entry name" value="THIOL:DISULFIDE INTERCHANGE PROTEIN DSBA"/>
    <property type="match status" value="1"/>
</dbReference>
<evidence type="ECO:0000313" key="7">
    <source>
        <dbReference type="Proteomes" id="UP001249020"/>
    </source>
</evidence>
<gene>
    <name evidence="6" type="ORF">RM544_11200</name>
</gene>
<dbReference type="InterPro" id="IPR013766">
    <property type="entry name" value="Thioredoxin_domain"/>
</dbReference>
<sequence length="241" mass="27632">MTQSIKLITSLFICIFFISACSQPETTATTSSTKEQSAEVKADTKESTDSMPMSLIPWKEGLHYKVISDEVTAEPEVVEYFSFWCPHCYNFEPLVNNINDRLDSDTDFKKVHVNFMRFTTPEIQDFATLGMAIGRHLNQEKMINAAIFQHIHEKNLEIKSLNDVKAILIAYDVTVEDFESALKSDEVNEIMQNNNASIDQYREILQSVPNFIVNGKYQATFTRDMTADDVVELIYWLSKQN</sequence>
<evidence type="ECO:0000313" key="6">
    <source>
        <dbReference type="EMBL" id="MDT0583106.1"/>
    </source>
</evidence>
<dbReference type="CDD" id="cd03019">
    <property type="entry name" value="DsbA_DsbA"/>
    <property type="match status" value="1"/>
</dbReference>
<evidence type="ECO:0000256" key="4">
    <source>
        <dbReference type="SAM" id="SignalP"/>
    </source>
</evidence>
<dbReference type="Gene3D" id="3.40.30.10">
    <property type="entry name" value="Glutaredoxin"/>
    <property type="match status" value="1"/>
</dbReference>
<evidence type="ECO:0000256" key="2">
    <source>
        <dbReference type="ARBA" id="ARBA00023284"/>
    </source>
</evidence>
<feature type="domain" description="Thioredoxin" evidence="5">
    <location>
        <begin position="44"/>
        <end position="196"/>
    </location>
</feature>
<dbReference type="PROSITE" id="PS51352">
    <property type="entry name" value="THIOREDOXIN_2"/>
    <property type="match status" value="1"/>
</dbReference>
<dbReference type="InterPro" id="IPR017937">
    <property type="entry name" value="Thioredoxin_CS"/>
</dbReference>
<keyword evidence="2" id="KW-0676">Redox-active center</keyword>
<dbReference type="PROSITE" id="PS51257">
    <property type="entry name" value="PROKAR_LIPOPROTEIN"/>
    <property type="match status" value="1"/>
</dbReference>
<dbReference type="PROSITE" id="PS00194">
    <property type="entry name" value="THIOREDOXIN_1"/>
    <property type="match status" value="1"/>
</dbReference>
<dbReference type="EMBL" id="JAVRIE010000004">
    <property type="protein sequence ID" value="MDT0583106.1"/>
    <property type="molecule type" value="Genomic_DNA"/>
</dbReference>
<dbReference type="Pfam" id="PF13462">
    <property type="entry name" value="Thioredoxin_4"/>
    <property type="match status" value="1"/>
</dbReference>
<feature type="signal peptide" evidence="4">
    <location>
        <begin position="1"/>
        <end position="22"/>
    </location>
</feature>
<keyword evidence="7" id="KW-1185">Reference proteome</keyword>
<organism evidence="6 7">
    <name type="scientific">Brumicola blandensis</name>
    <dbReference type="NCBI Taxonomy" id="3075611"/>
    <lineage>
        <taxon>Bacteria</taxon>
        <taxon>Pseudomonadati</taxon>
        <taxon>Pseudomonadota</taxon>
        <taxon>Gammaproteobacteria</taxon>
        <taxon>Alteromonadales</taxon>
        <taxon>Alteromonadaceae</taxon>
        <taxon>Brumicola</taxon>
    </lineage>
</organism>
<feature type="chain" id="PRO_5043353496" evidence="4">
    <location>
        <begin position="23"/>
        <end position="241"/>
    </location>
</feature>
<evidence type="ECO:0000256" key="3">
    <source>
        <dbReference type="SAM" id="MobiDB-lite"/>
    </source>
</evidence>
<name>A0AAW8R1F8_9ALTE</name>
<dbReference type="GO" id="GO:0015036">
    <property type="term" value="F:disulfide oxidoreductase activity"/>
    <property type="evidence" value="ECO:0007669"/>
    <property type="project" value="UniProtKB-ARBA"/>
</dbReference>
<dbReference type="AlphaFoldDB" id="A0AAW8R1F8"/>
<dbReference type="PANTHER" id="PTHR35891">
    <property type="entry name" value="THIOL:DISULFIDE INTERCHANGE PROTEIN DSBA"/>
    <property type="match status" value="1"/>
</dbReference>
<dbReference type="InterPro" id="IPR050824">
    <property type="entry name" value="Thiol_disulfide_DsbA"/>
</dbReference>
<dbReference type="InterPro" id="IPR036249">
    <property type="entry name" value="Thioredoxin-like_sf"/>
</dbReference>
<comment type="caution">
    <text evidence="6">The sequence shown here is derived from an EMBL/GenBank/DDBJ whole genome shotgun (WGS) entry which is preliminary data.</text>
</comment>
<dbReference type="InterPro" id="IPR023205">
    <property type="entry name" value="DsbA/DsbL"/>
</dbReference>
<feature type="region of interest" description="Disordered" evidence="3">
    <location>
        <begin position="28"/>
        <end position="49"/>
    </location>
</feature>
<evidence type="ECO:0000259" key="5">
    <source>
        <dbReference type="PROSITE" id="PS51352"/>
    </source>
</evidence>
<dbReference type="Proteomes" id="UP001249020">
    <property type="component" value="Unassembled WGS sequence"/>
</dbReference>
<dbReference type="SUPFAM" id="SSF52833">
    <property type="entry name" value="Thioredoxin-like"/>
    <property type="match status" value="1"/>
</dbReference>
<protein>
    <submittedName>
        <fullName evidence="6">Thiol:disulfide interchange protein DsbA/DsbL</fullName>
    </submittedName>
</protein>
<reference evidence="6 7" key="1">
    <citation type="submission" date="2023-09" db="EMBL/GenBank/DDBJ databases">
        <authorList>
            <person name="Rey-Velasco X."/>
        </authorList>
    </citation>
    <scope>NUCLEOTIDE SEQUENCE [LARGE SCALE GENOMIC DNA]</scope>
    <source>
        <strain evidence="6 7">W409</strain>
    </source>
</reference>
<feature type="compositionally biased region" description="Basic and acidic residues" evidence="3">
    <location>
        <begin position="36"/>
        <end position="48"/>
    </location>
</feature>
<accession>A0AAW8R1F8</accession>
<dbReference type="RefSeq" id="WP_311361879.1">
    <property type="nucleotide sequence ID" value="NZ_JAVRIE010000004.1"/>
</dbReference>
<keyword evidence="1 4" id="KW-0732">Signal</keyword>